<evidence type="ECO:0000256" key="2">
    <source>
        <dbReference type="RuleBase" id="RU363116"/>
    </source>
</evidence>
<proteinExistence type="inferred from homology"/>
<dbReference type="AlphaFoldDB" id="A0A6A4VMK1"/>
<keyword evidence="4" id="KW-1185">Reference proteome</keyword>
<comment type="similarity">
    <text evidence="1 2">Belongs to the phospholipid scramblase family.</text>
</comment>
<keyword evidence="2" id="KW-0449">Lipoprotein</keyword>
<dbReference type="PANTHER" id="PTHR23248:SF9">
    <property type="entry name" value="PHOSPHOLIPID SCRAMBLASE"/>
    <property type="match status" value="1"/>
</dbReference>
<dbReference type="PANTHER" id="PTHR23248">
    <property type="entry name" value="PHOSPHOLIPID SCRAMBLASE-RELATED"/>
    <property type="match status" value="1"/>
</dbReference>
<dbReference type="InterPro" id="IPR005552">
    <property type="entry name" value="Scramblase"/>
</dbReference>
<organism evidence="3 4">
    <name type="scientific">Amphibalanus amphitrite</name>
    <name type="common">Striped barnacle</name>
    <name type="synonym">Balanus amphitrite</name>
    <dbReference type="NCBI Taxonomy" id="1232801"/>
    <lineage>
        <taxon>Eukaryota</taxon>
        <taxon>Metazoa</taxon>
        <taxon>Ecdysozoa</taxon>
        <taxon>Arthropoda</taxon>
        <taxon>Crustacea</taxon>
        <taxon>Multicrustacea</taxon>
        <taxon>Cirripedia</taxon>
        <taxon>Thoracica</taxon>
        <taxon>Thoracicalcarea</taxon>
        <taxon>Balanomorpha</taxon>
        <taxon>Balanoidea</taxon>
        <taxon>Balanidae</taxon>
        <taxon>Amphibalaninae</taxon>
        <taxon>Amphibalanus</taxon>
    </lineage>
</organism>
<name>A0A6A4VMK1_AMPAM</name>
<dbReference type="Pfam" id="PF03803">
    <property type="entry name" value="Scramblase"/>
    <property type="match status" value="1"/>
</dbReference>
<dbReference type="InterPro" id="IPR025659">
    <property type="entry name" value="Tubby-like_C"/>
</dbReference>
<dbReference type="SUPFAM" id="SSF54518">
    <property type="entry name" value="Tubby C-terminal domain-like"/>
    <property type="match status" value="1"/>
</dbReference>
<comment type="function">
    <text evidence="2">May mediate accelerated ATP-independent bidirectional transbilayer migration of phospholipids upon binding calcium ions that results in a loss of phospholipid asymmetry in the plasma membrane.</text>
</comment>
<dbReference type="GO" id="GO:0005886">
    <property type="term" value="C:plasma membrane"/>
    <property type="evidence" value="ECO:0007669"/>
    <property type="project" value="TreeGrafter"/>
</dbReference>
<keyword evidence="2" id="KW-0106">Calcium</keyword>
<dbReference type="OrthoDB" id="191150at2759"/>
<evidence type="ECO:0000256" key="1">
    <source>
        <dbReference type="ARBA" id="ARBA00005350"/>
    </source>
</evidence>
<keyword evidence="2" id="KW-0564">Palmitate</keyword>
<comment type="cofactor">
    <cofactor evidence="2">
        <name>Ca(2+)</name>
        <dbReference type="ChEBI" id="CHEBI:29108"/>
    </cofactor>
</comment>
<reference evidence="3 4" key="1">
    <citation type="submission" date="2019-07" db="EMBL/GenBank/DDBJ databases">
        <title>Draft genome assembly of a fouling barnacle, Amphibalanus amphitrite (Darwin, 1854): The first reference genome for Thecostraca.</title>
        <authorList>
            <person name="Kim W."/>
        </authorList>
    </citation>
    <scope>NUCLEOTIDE SEQUENCE [LARGE SCALE GENOMIC DNA]</scope>
    <source>
        <strain evidence="3">SNU_AA5</strain>
        <tissue evidence="3">Soma without cirri and trophi</tissue>
    </source>
</reference>
<dbReference type="Proteomes" id="UP000440578">
    <property type="component" value="Unassembled WGS sequence"/>
</dbReference>
<evidence type="ECO:0000313" key="4">
    <source>
        <dbReference type="Proteomes" id="UP000440578"/>
    </source>
</evidence>
<comment type="caution">
    <text evidence="3">The sequence shown here is derived from an EMBL/GenBank/DDBJ whole genome shotgun (WGS) entry which is preliminary data.</text>
</comment>
<dbReference type="EMBL" id="VIIS01001948">
    <property type="protein sequence ID" value="KAF0290501.1"/>
    <property type="molecule type" value="Genomic_DNA"/>
</dbReference>
<accession>A0A6A4VMK1</accession>
<gene>
    <name evidence="3" type="primary">PLSCR2_2</name>
    <name evidence="3" type="ORF">FJT64_011297</name>
</gene>
<protein>
    <recommendedName>
        <fullName evidence="2">Phospholipid scramblase</fullName>
    </recommendedName>
</protein>
<sequence>MGDPVTQQPASMGSFGYGAGVPPGLAYLSQVDQLLVQQQMELCEIFSGCETNNRYIISNTLGQQVFSGREDTNWCTRQCCGPIRPFDIQVQDGSEREVLTLRRPLRCQGCCCPCCLQQMEVVAADGQLLGSIRERWTFIKPKLTVHDASGRHVFTIRGPICKCSCGGDVLFRILTADDEQEVGSIRKQWSGVLREMVTDSDTFSVSFPIDLDVSLKATLLGALLLVDFMFFEYSN</sequence>
<evidence type="ECO:0000313" key="3">
    <source>
        <dbReference type="EMBL" id="KAF0290501.1"/>
    </source>
</evidence>
<dbReference type="GO" id="GO:0017128">
    <property type="term" value="F:phospholipid scramblase activity"/>
    <property type="evidence" value="ECO:0007669"/>
    <property type="project" value="InterPro"/>
</dbReference>